<dbReference type="CDD" id="cd04084">
    <property type="entry name" value="CBM6_xylanase-like"/>
    <property type="match status" value="1"/>
</dbReference>
<feature type="region of interest" description="Disordered" evidence="2">
    <location>
        <begin position="263"/>
        <end position="296"/>
    </location>
</feature>
<evidence type="ECO:0000256" key="2">
    <source>
        <dbReference type="SAM" id="MobiDB-lite"/>
    </source>
</evidence>
<dbReference type="Gene3D" id="2.60.120.260">
    <property type="entry name" value="Galactose-binding domain-like"/>
    <property type="match status" value="1"/>
</dbReference>
<feature type="compositionally biased region" description="Low complexity" evidence="2">
    <location>
        <begin position="277"/>
        <end position="287"/>
    </location>
</feature>
<dbReference type="Proteomes" id="UP000634229">
    <property type="component" value="Unassembled WGS sequence"/>
</dbReference>
<feature type="domain" description="CBM6" evidence="3">
    <location>
        <begin position="366"/>
        <end position="487"/>
    </location>
</feature>
<dbReference type="Pfam" id="PF03422">
    <property type="entry name" value="CBM_6"/>
    <property type="match status" value="1"/>
</dbReference>
<dbReference type="SUPFAM" id="SSF49785">
    <property type="entry name" value="Galactose-binding domain-like"/>
    <property type="match status" value="1"/>
</dbReference>
<feature type="compositionally biased region" description="Basic and acidic residues" evidence="2">
    <location>
        <begin position="263"/>
        <end position="276"/>
    </location>
</feature>
<comment type="caution">
    <text evidence="4">The sequence shown here is derived from an EMBL/GenBank/DDBJ whole genome shotgun (WGS) entry which is preliminary data.</text>
</comment>
<gene>
    <name evidence="4" type="ORF">JK363_31485</name>
</gene>
<reference evidence="4 5" key="1">
    <citation type="submission" date="2021-01" db="EMBL/GenBank/DDBJ databases">
        <title>WGS of actinomycetes isolated from Thailand.</title>
        <authorList>
            <person name="Thawai C."/>
        </authorList>
    </citation>
    <scope>NUCLEOTIDE SEQUENCE [LARGE SCALE GENOMIC DNA]</scope>
    <source>
        <strain evidence="4 5">CA1R205</strain>
    </source>
</reference>
<protein>
    <submittedName>
        <fullName evidence="4">Carbohydrate-binding protein</fullName>
    </submittedName>
</protein>
<dbReference type="EMBL" id="JAERRF010000025">
    <property type="protein sequence ID" value="MBL1101106.1"/>
    <property type="molecule type" value="Genomic_DNA"/>
</dbReference>
<evidence type="ECO:0000313" key="5">
    <source>
        <dbReference type="Proteomes" id="UP000634229"/>
    </source>
</evidence>
<keyword evidence="1" id="KW-0732">Signal</keyword>
<evidence type="ECO:0000256" key="1">
    <source>
        <dbReference type="ARBA" id="ARBA00022729"/>
    </source>
</evidence>
<dbReference type="RefSeq" id="WP_201880447.1">
    <property type="nucleotide sequence ID" value="NZ_JAERRF010000025.1"/>
</dbReference>
<dbReference type="InterPro" id="IPR008979">
    <property type="entry name" value="Galactose-bd-like_sf"/>
</dbReference>
<name>A0ABS1NLX2_9ACTN</name>
<organism evidence="4 5">
    <name type="scientific">Streptomyces coffeae</name>
    <dbReference type="NCBI Taxonomy" id="621382"/>
    <lineage>
        <taxon>Bacteria</taxon>
        <taxon>Bacillati</taxon>
        <taxon>Actinomycetota</taxon>
        <taxon>Actinomycetes</taxon>
        <taxon>Kitasatosporales</taxon>
        <taxon>Streptomycetaceae</taxon>
        <taxon>Streptomyces</taxon>
    </lineage>
</organism>
<dbReference type="PROSITE" id="PS51175">
    <property type="entry name" value="CBM6"/>
    <property type="match status" value="1"/>
</dbReference>
<proteinExistence type="predicted"/>
<feature type="region of interest" description="Disordered" evidence="2">
    <location>
        <begin position="339"/>
        <end position="358"/>
    </location>
</feature>
<dbReference type="InterPro" id="IPR005084">
    <property type="entry name" value="CBM6"/>
</dbReference>
<evidence type="ECO:0000313" key="4">
    <source>
        <dbReference type="EMBL" id="MBL1101106.1"/>
    </source>
</evidence>
<sequence>MNRSSMASLVRESADGDMAALRAVRQGRTSLFREVYDRHQAAVHAYALTCTTSPGLAAKLVSVAFTRLGERVASAHPLDRGRHAGCVRLQLLESTRMAAVADALKQPHAFSSGFMAWIASGSVWPMHDDGQLQVAYEGLTPVEQCLLWHTLVEQDDLAAVADITGLAGRQLRERLAAADRGLRRSRMELYLERVDSEDCIKVLGGNGGLPYSPPGPEVTAHLAACPRCRARYEDLVRLDARAARHLPLRLLGWWRADEYGRNKEATARTPPRDRPVRAAPGARPPGAGRRRRRGVGPVRKAMAWLRGTRRRTTVFVAVSITVATALVGTLAMRWMESSEPATCGPGGQDPGVTAPPDTGPSLSVRLRVNADQYTAQKGTAGSTSGYRQARTLSDGDQLRYDRVDFGGEGDGRLVTRVSNGSESGARLELRLDCLDSQPWATITVPADGEQEDVTAEVRAVRGRHTVFITAVCDTHEPCGDLHWFGTVAY</sequence>
<evidence type="ECO:0000259" key="3">
    <source>
        <dbReference type="PROSITE" id="PS51175"/>
    </source>
</evidence>
<dbReference type="SMART" id="SM00606">
    <property type="entry name" value="CBD_IV"/>
    <property type="match status" value="1"/>
</dbReference>
<keyword evidence="5" id="KW-1185">Reference proteome</keyword>
<accession>A0ABS1NLX2</accession>
<dbReference type="InterPro" id="IPR006584">
    <property type="entry name" value="Cellulose-bd_IV"/>
</dbReference>
<dbReference type="Gene3D" id="1.10.1740.10">
    <property type="match status" value="1"/>
</dbReference>